<accession>A0A0L8HYX1</accession>
<dbReference type="GO" id="GO:0007156">
    <property type="term" value="P:homophilic cell adhesion via plasma membrane adhesion molecules"/>
    <property type="evidence" value="ECO:0007669"/>
    <property type="project" value="InterPro"/>
</dbReference>
<keyword evidence="4 8" id="KW-0106">Calcium</keyword>
<keyword evidence="6" id="KW-1133">Transmembrane helix</keyword>
<dbReference type="SUPFAM" id="SSF49313">
    <property type="entry name" value="Cadherin-like"/>
    <property type="match status" value="1"/>
</dbReference>
<feature type="domain" description="Cadherin" evidence="9">
    <location>
        <begin position="36"/>
        <end position="118"/>
    </location>
</feature>
<dbReference type="Gene3D" id="2.60.40.60">
    <property type="entry name" value="Cadherins"/>
    <property type="match status" value="1"/>
</dbReference>
<feature type="non-terminal residue" evidence="10">
    <location>
        <position position="1"/>
    </location>
</feature>
<evidence type="ECO:0000259" key="9">
    <source>
        <dbReference type="PROSITE" id="PS50268"/>
    </source>
</evidence>
<evidence type="ECO:0000256" key="7">
    <source>
        <dbReference type="ARBA" id="ARBA00023136"/>
    </source>
</evidence>
<reference evidence="10" key="1">
    <citation type="submission" date="2015-07" db="EMBL/GenBank/DDBJ databases">
        <title>MeaNS - Measles Nucleotide Surveillance Program.</title>
        <authorList>
            <person name="Tran T."/>
            <person name="Druce J."/>
        </authorList>
    </citation>
    <scope>NUCLEOTIDE SEQUENCE</scope>
    <source>
        <strain evidence="10">UCB-OBI-ISO-001</strain>
        <tissue evidence="10">Gonad</tissue>
    </source>
</reference>
<gene>
    <name evidence="10" type="ORF">OCBIM_22003042mg</name>
</gene>
<keyword evidence="5" id="KW-0130">Cell adhesion</keyword>
<evidence type="ECO:0000256" key="2">
    <source>
        <dbReference type="ARBA" id="ARBA00022692"/>
    </source>
</evidence>
<dbReference type="GO" id="GO:0005509">
    <property type="term" value="F:calcium ion binding"/>
    <property type="evidence" value="ECO:0007669"/>
    <property type="project" value="UniProtKB-UniRule"/>
</dbReference>
<proteinExistence type="predicted"/>
<evidence type="ECO:0000256" key="3">
    <source>
        <dbReference type="ARBA" id="ARBA00022737"/>
    </source>
</evidence>
<evidence type="ECO:0000256" key="6">
    <source>
        <dbReference type="ARBA" id="ARBA00022989"/>
    </source>
</evidence>
<keyword evidence="3" id="KW-0677">Repeat</keyword>
<dbReference type="GO" id="GO:0005911">
    <property type="term" value="C:cell-cell junction"/>
    <property type="evidence" value="ECO:0007669"/>
    <property type="project" value="TreeGrafter"/>
</dbReference>
<organism evidence="10">
    <name type="scientific">Octopus bimaculoides</name>
    <name type="common">California two-spotted octopus</name>
    <dbReference type="NCBI Taxonomy" id="37653"/>
    <lineage>
        <taxon>Eukaryota</taxon>
        <taxon>Metazoa</taxon>
        <taxon>Spiralia</taxon>
        <taxon>Lophotrochozoa</taxon>
        <taxon>Mollusca</taxon>
        <taxon>Cephalopoda</taxon>
        <taxon>Coleoidea</taxon>
        <taxon>Octopodiformes</taxon>
        <taxon>Octopoda</taxon>
        <taxon>Incirrata</taxon>
        <taxon>Octopodidae</taxon>
        <taxon>Octopus</taxon>
    </lineage>
</organism>
<evidence type="ECO:0000256" key="4">
    <source>
        <dbReference type="ARBA" id="ARBA00022837"/>
    </source>
</evidence>
<evidence type="ECO:0000256" key="8">
    <source>
        <dbReference type="PROSITE-ProRule" id="PRU00043"/>
    </source>
</evidence>
<evidence type="ECO:0000256" key="1">
    <source>
        <dbReference type="ARBA" id="ARBA00004370"/>
    </source>
</evidence>
<dbReference type="PROSITE" id="PS50268">
    <property type="entry name" value="CADHERIN_2"/>
    <property type="match status" value="1"/>
</dbReference>
<dbReference type="PANTHER" id="PTHR24025:SF23">
    <property type="entry name" value="NEURAL-CADHERIN"/>
    <property type="match status" value="1"/>
</dbReference>
<dbReference type="PANTHER" id="PTHR24025">
    <property type="entry name" value="DESMOGLEIN FAMILY MEMBER"/>
    <property type="match status" value="1"/>
</dbReference>
<name>A0A0L8HYX1_OCTBM</name>
<dbReference type="InterPro" id="IPR050971">
    <property type="entry name" value="Cadherin-domain_protein"/>
</dbReference>
<dbReference type="InterPro" id="IPR002126">
    <property type="entry name" value="Cadherin-like_dom"/>
</dbReference>
<dbReference type="Pfam" id="PF00028">
    <property type="entry name" value="Cadherin"/>
    <property type="match status" value="1"/>
</dbReference>
<protein>
    <recommendedName>
        <fullName evidence="9">Cadherin domain-containing protein</fullName>
    </recommendedName>
</protein>
<keyword evidence="2" id="KW-0812">Transmembrane</keyword>
<evidence type="ECO:0000256" key="5">
    <source>
        <dbReference type="ARBA" id="ARBA00022889"/>
    </source>
</evidence>
<dbReference type="PRINTS" id="PR00205">
    <property type="entry name" value="CADHERIN"/>
</dbReference>
<comment type="subcellular location">
    <subcellularLocation>
        <location evidence="1">Membrane</location>
    </subcellularLocation>
</comment>
<sequence length="122" mass="14246">ITYVLFTLEFMDGTICSHYYHYYMILDENDNPPVFQRQQYNATIPENFPVNQIIPNLNITATDADDNPNLEYSLKPAGQNSKGIEDYMKIENKLKGVITVVKELDYETRNFFEYTVQVFVSI</sequence>
<keyword evidence="7" id="KW-0472">Membrane</keyword>
<evidence type="ECO:0000313" key="10">
    <source>
        <dbReference type="EMBL" id="KOF94000.1"/>
    </source>
</evidence>
<dbReference type="EMBL" id="KQ417055">
    <property type="protein sequence ID" value="KOF94000.1"/>
    <property type="molecule type" value="Genomic_DNA"/>
</dbReference>
<dbReference type="AlphaFoldDB" id="A0A0L8HYX1"/>
<dbReference type="CDD" id="cd11304">
    <property type="entry name" value="Cadherin_repeat"/>
    <property type="match status" value="1"/>
</dbReference>
<dbReference type="GO" id="GO:0016020">
    <property type="term" value="C:membrane"/>
    <property type="evidence" value="ECO:0007669"/>
    <property type="project" value="UniProtKB-SubCell"/>
</dbReference>
<dbReference type="InterPro" id="IPR015919">
    <property type="entry name" value="Cadherin-like_sf"/>
</dbReference>